<organism evidence="2">
    <name type="scientific">uncultured Caudovirales phage</name>
    <dbReference type="NCBI Taxonomy" id="2100421"/>
    <lineage>
        <taxon>Viruses</taxon>
        <taxon>Duplodnaviria</taxon>
        <taxon>Heunggongvirae</taxon>
        <taxon>Uroviricota</taxon>
        <taxon>Caudoviricetes</taxon>
        <taxon>Peduoviridae</taxon>
        <taxon>Maltschvirus</taxon>
        <taxon>Maltschvirus maltsch</taxon>
    </lineage>
</organism>
<feature type="domain" description="PseI/NeuA/B-like" evidence="1">
    <location>
        <begin position="41"/>
        <end position="198"/>
    </location>
</feature>
<accession>A0A6J5Q295</accession>
<dbReference type="InterPro" id="IPR013785">
    <property type="entry name" value="Aldolase_TIM"/>
</dbReference>
<proteinExistence type="predicted"/>
<gene>
    <name evidence="2" type="ORF">UFOVP972_259</name>
</gene>
<protein>
    <submittedName>
        <fullName evidence="2">N-acetylneuraminic acid synthase, N-terminal</fullName>
    </submittedName>
</protein>
<evidence type="ECO:0000313" key="2">
    <source>
        <dbReference type="EMBL" id="CAB4175578.1"/>
    </source>
</evidence>
<dbReference type="Gene3D" id="3.20.20.70">
    <property type="entry name" value="Aldolase class I"/>
    <property type="match status" value="1"/>
</dbReference>
<name>A0A6J5Q295_9CAUD</name>
<evidence type="ECO:0000259" key="1">
    <source>
        <dbReference type="Pfam" id="PF03102"/>
    </source>
</evidence>
<dbReference type="InterPro" id="IPR013132">
    <property type="entry name" value="PseI/NeuA/B-like_N"/>
</dbReference>
<sequence>MEKAKLCVSIDWKATDDLNNLKILQNLIQSFDGTRVDYISIDLYKCAMINVNMCDELDKFCRDRNISWFPIATSIRAINLTRPYYSKLPNGKIGYMVGIPADCIKDTNLLRHAQDSSDYLVLYTGGCTQKEIDRAIEAAQPDLVIHHSHGEARLDYIKYLQGISIEFEKKYTTGFKNNHFASTSLLIAARMLDAKFLEFTIEVTDDVTEYYLGNPGVFNEYCQLVTDLDLIDNSRGGYGVRRVTKVEKEMMKR</sequence>
<dbReference type="Pfam" id="PF03102">
    <property type="entry name" value="NeuB"/>
    <property type="match status" value="1"/>
</dbReference>
<dbReference type="GO" id="GO:0016051">
    <property type="term" value="P:carbohydrate biosynthetic process"/>
    <property type="evidence" value="ECO:0007669"/>
    <property type="project" value="InterPro"/>
</dbReference>
<dbReference type="SUPFAM" id="SSF51569">
    <property type="entry name" value="Aldolase"/>
    <property type="match status" value="1"/>
</dbReference>
<dbReference type="EMBL" id="LR796923">
    <property type="protein sequence ID" value="CAB4175578.1"/>
    <property type="molecule type" value="Genomic_DNA"/>
</dbReference>
<reference evidence="2" key="1">
    <citation type="submission" date="2020-05" db="EMBL/GenBank/DDBJ databases">
        <authorList>
            <person name="Chiriac C."/>
            <person name="Salcher M."/>
            <person name="Ghai R."/>
            <person name="Kavagutti S V."/>
        </authorList>
    </citation>
    <scope>NUCLEOTIDE SEQUENCE</scope>
</reference>